<dbReference type="RefSeq" id="WP_208848455.1">
    <property type="nucleotide sequence ID" value="NZ_JAGGDJ010000011.1"/>
</dbReference>
<keyword evidence="1" id="KW-0732">Signal</keyword>
<sequence>MRPMKLATVVLALTILGSATTVLADSAGRHAPSGGRGAAGAALTPDAALAWTHAADQPGDEDSTGGGRVAADAQRVFFLERGKLKAVMAGTGKTLWSSGAKLKAPLLASGGRVYAMSEDGRAVEVDAKTGKTLWTADKPVPDARKLYANGGRLYVQGSQVAAFRLADGAFLWKQGEFYGDLLFAGHYLLASSVDTGAYSSYVLHAIDVRSGKQSWQLANESLPIDVRGGIAYAAREQTIMDHALLTTLDAIDLATGKIVKSRVYNPEGVNPAAVVYYGPGQLLLQGDDVFVGYGHAVYRYPLNADPSKVRPDVYVANQARGLRYAAGPYDGRLLFSDGDGVYGVRTADGARLSYNAGLEKPIARFDLIGQGLYVAQTDGALAVVDLASGRPAMRVRTDAQVTGPTLKAGAMIIVQAKGRLLAFKEPAGLSA</sequence>
<gene>
    <name evidence="3" type="ORF">I8J29_15500</name>
</gene>
<feature type="signal peptide" evidence="1">
    <location>
        <begin position="1"/>
        <end position="24"/>
    </location>
</feature>
<feature type="chain" id="PRO_5047053323" evidence="1">
    <location>
        <begin position="25"/>
        <end position="431"/>
    </location>
</feature>
<feature type="domain" description="Pyrrolo-quinoline quinone repeat" evidence="2">
    <location>
        <begin position="46"/>
        <end position="173"/>
    </location>
</feature>
<name>A0ABS3WBY0_9BACL</name>
<dbReference type="PANTHER" id="PTHR34512:SF30">
    <property type="entry name" value="OUTER MEMBRANE PROTEIN ASSEMBLY FACTOR BAMB"/>
    <property type="match status" value="1"/>
</dbReference>
<keyword evidence="4" id="KW-1185">Reference proteome</keyword>
<evidence type="ECO:0000259" key="2">
    <source>
        <dbReference type="Pfam" id="PF13360"/>
    </source>
</evidence>
<organism evidence="3 4">
    <name type="scientific">Paenibacillus artemisiicola</name>
    <dbReference type="NCBI Taxonomy" id="1172618"/>
    <lineage>
        <taxon>Bacteria</taxon>
        <taxon>Bacillati</taxon>
        <taxon>Bacillota</taxon>
        <taxon>Bacilli</taxon>
        <taxon>Bacillales</taxon>
        <taxon>Paenibacillaceae</taxon>
        <taxon>Paenibacillus</taxon>
    </lineage>
</organism>
<reference evidence="3 4" key="1">
    <citation type="submission" date="2021-03" db="EMBL/GenBank/DDBJ databases">
        <title>Paenibacillus artemisicola MWE-103 whole genome sequence.</title>
        <authorList>
            <person name="Ham Y.J."/>
        </authorList>
    </citation>
    <scope>NUCLEOTIDE SEQUENCE [LARGE SCALE GENOMIC DNA]</scope>
    <source>
        <strain evidence="3 4">MWE-103</strain>
    </source>
</reference>
<protein>
    <submittedName>
        <fullName evidence="3">PQQ-binding-like beta-propeller repeat protein</fullName>
    </submittedName>
</protein>
<dbReference type="PANTHER" id="PTHR34512">
    <property type="entry name" value="CELL SURFACE PROTEIN"/>
    <property type="match status" value="1"/>
</dbReference>
<dbReference type="InterPro" id="IPR015943">
    <property type="entry name" value="WD40/YVTN_repeat-like_dom_sf"/>
</dbReference>
<dbReference type="SUPFAM" id="SSF50998">
    <property type="entry name" value="Quinoprotein alcohol dehydrogenase-like"/>
    <property type="match status" value="1"/>
</dbReference>
<dbReference type="Gene3D" id="2.40.128.630">
    <property type="match status" value="1"/>
</dbReference>
<accession>A0ABS3WBY0</accession>
<dbReference type="Pfam" id="PF13360">
    <property type="entry name" value="PQQ_2"/>
    <property type="match status" value="1"/>
</dbReference>
<proteinExistence type="predicted"/>
<evidence type="ECO:0000313" key="4">
    <source>
        <dbReference type="Proteomes" id="UP000670947"/>
    </source>
</evidence>
<dbReference type="InterPro" id="IPR002372">
    <property type="entry name" value="PQQ_rpt_dom"/>
</dbReference>
<evidence type="ECO:0000313" key="3">
    <source>
        <dbReference type="EMBL" id="MBO7745615.1"/>
    </source>
</evidence>
<dbReference type="Proteomes" id="UP000670947">
    <property type="component" value="Unassembled WGS sequence"/>
</dbReference>
<dbReference type="Gene3D" id="2.130.10.10">
    <property type="entry name" value="YVTN repeat-like/Quinoprotein amine dehydrogenase"/>
    <property type="match status" value="1"/>
</dbReference>
<dbReference type="EMBL" id="JAGGDJ010000011">
    <property type="protein sequence ID" value="MBO7745615.1"/>
    <property type="molecule type" value="Genomic_DNA"/>
</dbReference>
<evidence type="ECO:0000256" key="1">
    <source>
        <dbReference type="SAM" id="SignalP"/>
    </source>
</evidence>
<dbReference type="InterPro" id="IPR011047">
    <property type="entry name" value="Quinoprotein_ADH-like_sf"/>
</dbReference>
<comment type="caution">
    <text evidence="3">The sequence shown here is derived from an EMBL/GenBank/DDBJ whole genome shotgun (WGS) entry which is preliminary data.</text>
</comment>
<dbReference type="InterPro" id="IPR018391">
    <property type="entry name" value="PQQ_b-propeller_rpt"/>
</dbReference>
<dbReference type="SMART" id="SM00564">
    <property type="entry name" value="PQQ"/>
    <property type="match status" value="3"/>
</dbReference>